<feature type="compositionally biased region" description="Basic residues" evidence="1">
    <location>
        <begin position="404"/>
        <end position="413"/>
    </location>
</feature>
<evidence type="ECO:0000313" key="3">
    <source>
        <dbReference type="Proteomes" id="UP001190700"/>
    </source>
</evidence>
<organism evidence="2 3">
    <name type="scientific">Cymbomonas tetramitiformis</name>
    <dbReference type="NCBI Taxonomy" id="36881"/>
    <lineage>
        <taxon>Eukaryota</taxon>
        <taxon>Viridiplantae</taxon>
        <taxon>Chlorophyta</taxon>
        <taxon>Pyramimonadophyceae</taxon>
        <taxon>Pyramimonadales</taxon>
        <taxon>Pyramimonadaceae</taxon>
        <taxon>Cymbomonas</taxon>
    </lineage>
</organism>
<gene>
    <name evidence="2" type="ORF">CYMTET_16953</name>
</gene>
<accession>A0AAE0L7M9</accession>
<feature type="compositionally biased region" description="Pro residues" evidence="1">
    <location>
        <begin position="90"/>
        <end position="106"/>
    </location>
</feature>
<keyword evidence="3" id="KW-1185">Reference proteome</keyword>
<evidence type="ECO:0000313" key="2">
    <source>
        <dbReference type="EMBL" id="KAK3274892.1"/>
    </source>
</evidence>
<feature type="region of interest" description="Disordered" evidence="1">
    <location>
        <begin position="394"/>
        <end position="429"/>
    </location>
</feature>
<feature type="region of interest" description="Disordered" evidence="1">
    <location>
        <begin position="84"/>
        <end position="115"/>
    </location>
</feature>
<feature type="region of interest" description="Disordered" evidence="1">
    <location>
        <begin position="443"/>
        <end position="505"/>
    </location>
</feature>
<dbReference type="AlphaFoldDB" id="A0AAE0L7M9"/>
<feature type="non-terminal residue" evidence="2">
    <location>
        <position position="1"/>
    </location>
</feature>
<dbReference type="Proteomes" id="UP001190700">
    <property type="component" value="Unassembled WGS sequence"/>
</dbReference>
<protein>
    <submittedName>
        <fullName evidence="2">Uncharacterized protein</fullName>
    </submittedName>
</protein>
<dbReference type="EMBL" id="LGRX02007494">
    <property type="protein sequence ID" value="KAK3274892.1"/>
    <property type="molecule type" value="Genomic_DNA"/>
</dbReference>
<proteinExistence type="predicted"/>
<name>A0AAE0L7M9_9CHLO</name>
<sequence length="505" mass="56935">RGIVRVPELARSLQNENRKSVGLSASFFNPQLAENHANLQRCWNMLTGSGSEMTEEQFLQGTYIIEHTIFMNYPWPNVIPEAVRTSQTQPVPPPPQPYPQPHPPPNGDQNMEGVEEHGSFPLRYSVFARKFRPYLEQEQQRKQSNVIYQKVAPCLWAGHAPGAGFITGTVINGNLESQSVGTGKLRLINMCTRNVEAYNMKSEHFQANYFENEKLRDLCITDPMIEGHYERLRDVILEAVKDNLPASFFYNKMETLDWKTIQARLREERPNKHPDMHWKVCLPTNSVAAIELTDEMVATQIPSYTPGATAPLTRQETYTNTYVFKPGDFLVSDLVRKSVTEICAVFGVDNSALEKMQGYVWKTFPEPFDGEHFLTRTIDRGSFCDTFVKIKEIKSGSGGPAQKQKGKGGRSKGGRAQQNNGQDWYNGQNQYYQGGYNNQYYQGGYNQGGQAHDNQGKGRGRGRYDNGRGRGRSDNGRGRGRSDNGRGRGNSNQGRGRGRGPMEVN</sequence>
<evidence type="ECO:0000256" key="1">
    <source>
        <dbReference type="SAM" id="MobiDB-lite"/>
    </source>
</evidence>
<comment type="caution">
    <text evidence="2">The sequence shown here is derived from an EMBL/GenBank/DDBJ whole genome shotgun (WGS) entry which is preliminary data.</text>
</comment>
<feature type="compositionally biased region" description="Low complexity" evidence="1">
    <location>
        <begin position="414"/>
        <end position="429"/>
    </location>
</feature>
<reference evidence="2 3" key="1">
    <citation type="journal article" date="2015" name="Genome Biol. Evol.">
        <title>Comparative Genomics of a Bacterivorous Green Alga Reveals Evolutionary Causalities and Consequences of Phago-Mixotrophic Mode of Nutrition.</title>
        <authorList>
            <person name="Burns J.A."/>
            <person name="Paasch A."/>
            <person name="Narechania A."/>
            <person name="Kim E."/>
        </authorList>
    </citation>
    <scope>NUCLEOTIDE SEQUENCE [LARGE SCALE GENOMIC DNA]</scope>
    <source>
        <strain evidence="2 3">PLY_AMNH</strain>
    </source>
</reference>
<feature type="compositionally biased region" description="Basic and acidic residues" evidence="1">
    <location>
        <begin position="462"/>
        <end position="486"/>
    </location>
</feature>